<dbReference type="Pfam" id="PF26103">
    <property type="entry name" value="TPR_Epg5"/>
    <property type="match status" value="1"/>
</dbReference>
<proteinExistence type="predicted"/>
<protein>
    <submittedName>
        <fullName evidence="2">Ectopic P granules protein 5</fullName>
    </submittedName>
</protein>
<evidence type="ECO:0000313" key="2">
    <source>
        <dbReference type="EMBL" id="MED6282451.1"/>
    </source>
</evidence>
<comment type="caution">
    <text evidence="2">The sequence shown here is derived from an EMBL/GenBank/DDBJ whole genome shotgun (WGS) entry which is preliminary data.</text>
</comment>
<evidence type="ECO:0000259" key="1">
    <source>
        <dbReference type="Pfam" id="PF26103"/>
    </source>
</evidence>
<dbReference type="Proteomes" id="UP001352852">
    <property type="component" value="Unassembled WGS sequence"/>
</dbReference>
<accession>A0ABU7E6N3</accession>
<dbReference type="EMBL" id="JAHUTJ010046667">
    <property type="protein sequence ID" value="MED6282451.1"/>
    <property type="molecule type" value="Genomic_DNA"/>
</dbReference>
<feature type="domain" description="Epg5-like central TPR repeats" evidence="1">
    <location>
        <begin position="2"/>
        <end position="95"/>
    </location>
</feature>
<dbReference type="InterPro" id="IPR059030">
    <property type="entry name" value="TPR_Epg5_mid"/>
</dbReference>
<name>A0ABU7E6N3_9TELE</name>
<sequence>NTRCYPWLETDASAAGCLVSLYVQLTDTLHQKFRERLLPGQRGALWLCLMQYCESCTSPRTPEYLLYLYHTHLRSLPWRHLHPDTQLMEHLFNVRCSLTPVPADPDKLCTAELVSITL</sequence>
<evidence type="ECO:0000313" key="3">
    <source>
        <dbReference type="Proteomes" id="UP001352852"/>
    </source>
</evidence>
<reference evidence="2 3" key="1">
    <citation type="submission" date="2021-06" db="EMBL/GenBank/DDBJ databases">
        <authorList>
            <person name="Palmer J.M."/>
        </authorList>
    </citation>
    <scope>NUCLEOTIDE SEQUENCE [LARGE SCALE GENOMIC DNA]</scope>
    <source>
        <strain evidence="2 3">CL_MEX2019</strain>
        <tissue evidence="2">Muscle</tissue>
    </source>
</reference>
<gene>
    <name evidence="2" type="primary">EPG5</name>
    <name evidence="2" type="ORF">CHARACLAT_032299</name>
</gene>
<feature type="non-terminal residue" evidence="2">
    <location>
        <position position="1"/>
    </location>
</feature>
<keyword evidence="3" id="KW-1185">Reference proteome</keyword>
<organism evidence="2 3">
    <name type="scientific">Characodon lateralis</name>
    <dbReference type="NCBI Taxonomy" id="208331"/>
    <lineage>
        <taxon>Eukaryota</taxon>
        <taxon>Metazoa</taxon>
        <taxon>Chordata</taxon>
        <taxon>Craniata</taxon>
        <taxon>Vertebrata</taxon>
        <taxon>Euteleostomi</taxon>
        <taxon>Actinopterygii</taxon>
        <taxon>Neopterygii</taxon>
        <taxon>Teleostei</taxon>
        <taxon>Neoteleostei</taxon>
        <taxon>Acanthomorphata</taxon>
        <taxon>Ovalentaria</taxon>
        <taxon>Atherinomorphae</taxon>
        <taxon>Cyprinodontiformes</taxon>
        <taxon>Goodeidae</taxon>
        <taxon>Characodon</taxon>
    </lineage>
</organism>